<keyword evidence="10" id="KW-1003">Cell membrane</keyword>
<keyword evidence="7 10" id="KW-1133">Transmembrane helix</keyword>
<dbReference type="KEGG" id="sphj:BSL82_09865"/>
<feature type="topological domain" description="Periplasmic" evidence="10">
    <location>
        <begin position="34"/>
        <end position="195"/>
    </location>
</feature>
<dbReference type="Gene3D" id="2.60.370.10">
    <property type="entry name" value="Ctag/Cox11"/>
    <property type="match status" value="1"/>
</dbReference>
<dbReference type="InterPro" id="IPR023471">
    <property type="entry name" value="CtaG/Cox11_dom_sf"/>
</dbReference>
<dbReference type="GO" id="GO:0005507">
    <property type="term" value="F:copper ion binding"/>
    <property type="evidence" value="ECO:0007669"/>
    <property type="project" value="InterPro"/>
</dbReference>
<comment type="function">
    <text evidence="1 10">Exerts its effect at some terminal stage of cytochrome c oxidase synthesis, probably by being involved in the insertion of the copper B into subunit I.</text>
</comment>
<feature type="topological domain" description="Cytoplasmic" evidence="10">
    <location>
        <begin position="1"/>
        <end position="10"/>
    </location>
</feature>
<proteinExistence type="inferred from homology"/>
<comment type="similarity">
    <text evidence="3 10">Belongs to the COX11/CtaG family.</text>
</comment>
<dbReference type="GO" id="GO:0008535">
    <property type="term" value="P:respiratory chain complex IV assembly"/>
    <property type="evidence" value="ECO:0007669"/>
    <property type="project" value="UniProtKB-UniRule"/>
</dbReference>
<sequence>MAATSVSNARANRRVGLIAALAAIAMIGVAYASVPLYRLFCQVTGWGGTTQRAVEAPPPVPGKSISVRFDSNTSGGLPWLFRPEKTAVTVPIGGKQLAFYKAVNQSAASVTGTAVFNVSPDEAGKYFMKIECFCFTEQTLKPGESVDMPVTFYIDPAILDDPVARRISEITLSYTFYPVDRSADSGRDAKTSTKG</sequence>
<keyword evidence="6 10" id="KW-0735">Signal-anchor</keyword>
<evidence type="ECO:0000256" key="4">
    <source>
        <dbReference type="ARBA" id="ARBA00015384"/>
    </source>
</evidence>
<keyword evidence="9 10" id="KW-0472">Membrane</keyword>
<dbReference type="PANTHER" id="PTHR21320:SF3">
    <property type="entry name" value="CYTOCHROME C OXIDASE ASSEMBLY PROTEIN COX11, MITOCHONDRIAL-RELATED"/>
    <property type="match status" value="1"/>
</dbReference>
<dbReference type="EMBL" id="CP018221">
    <property type="protein sequence ID" value="API59583.1"/>
    <property type="molecule type" value="Genomic_DNA"/>
</dbReference>
<keyword evidence="12" id="KW-1185">Reference proteome</keyword>
<keyword evidence="8 10" id="KW-0186">Copper</keyword>
<evidence type="ECO:0000313" key="11">
    <source>
        <dbReference type="EMBL" id="API59583.1"/>
    </source>
</evidence>
<evidence type="ECO:0000256" key="6">
    <source>
        <dbReference type="ARBA" id="ARBA00022968"/>
    </source>
</evidence>
<organism evidence="11 12">
    <name type="scientific">Tardibacter chloracetimidivorans</name>
    <dbReference type="NCBI Taxonomy" id="1921510"/>
    <lineage>
        <taxon>Bacteria</taxon>
        <taxon>Pseudomonadati</taxon>
        <taxon>Pseudomonadota</taxon>
        <taxon>Alphaproteobacteria</taxon>
        <taxon>Sphingomonadales</taxon>
        <taxon>Sphingomonadaceae</taxon>
        <taxon>Tardibacter</taxon>
    </lineage>
</organism>
<evidence type="ECO:0000256" key="1">
    <source>
        <dbReference type="ARBA" id="ARBA00004007"/>
    </source>
</evidence>
<evidence type="ECO:0000256" key="5">
    <source>
        <dbReference type="ARBA" id="ARBA00022692"/>
    </source>
</evidence>
<dbReference type="RefSeq" id="WP_072597236.1">
    <property type="nucleotide sequence ID" value="NZ_CP018221.1"/>
</dbReference>
<dbReference type="OrthoDB" id="9804841at2"/>
<evidence type="ECO:0000256" key="10">
    <source>
        <dbReference type="HAMAP-Rule" id="MF_00155"/>
    </source>
</evidence>
<dbReference type="SUPFAM" id="SSF110111">
    <property type="entry name" value="Ctag/Cox11"/>
    <property type="match status" value="1"/>
</dbReference>
<evidence type="ECO:0000256" key="3">
    <source>
        <dbReference type="ARBA" id="ARBA00009620"/>
    </source>
</evidence>
<protein>
    <recommendedName>
        <fullName evidence="4 10">Cytochrome c oxidase assembly protein CtaG</fullName>
    </recommendedName>
</protein>
<dbReference type="STRING" id="1921510.BSL82_09865"/>
<evidence type="ECO:0000256" key="2">
    <source>
        <dbReference type="ARBA" id="ARBA00004382"/>
    </source>
</evidence>
<gene>
    <name evidence="10" type="primary">ctaG</name>
    <name evidence="11" type="ORF">BSL82_09865</name>
</gene>
<reference evidence="12" key="1">
    <citation type="submission" date="2016-11" db="EMBL/GenBank/DDBJ databases">
        <title>Complete Genome Sequence of alachlor-degrading Sphingomonas sp. strain JJ-A5.</title>
        <authorList>
            <person name="Lee H."/>
            <person name="Ka J.-O."/>
        </authorList>
    </citation>
    <scope>NUCLEOTIDE SEQUENCE [LARGE SCALE GENOMIC DNA]</scope>
    <source>
        <strain evidence="12">JJ-A5</strain>
    </source>
</reference>
<keyword evidence="5 10" id="KW-0812">Transmembrane</keyword>
<accession>A0A1L3ZVD1</accession>
<evidence type="ECO:0000256" key="9">
    <source>
        <dbReference type="ARBA" id="ARBA00023136"/>
    </source>
</evidence>
<evidence type="ECO:0000313" key="12">
    <source>
        <dbReference type="Proteomes" id="UP000182063"/>
    </source>
</evidence>
<dbReference type="NCBIfam" id="NF003465">
    <property type="entry name" value="PRK05089.1"/>
    <property type="match status" value="1"/>
</dbReference>
<dbReference type="GO" id="GO:0005886">
    <property type="term" value="C:plasma membrane"/>
    <property type="evidence" value="ECO:0007669"/>
    <property type="project" value="UniProtKB-SubCell"/>
</dbReference>
<comment type="subcellular location">
    <subcellularLocation>
        <location evidence="2 10">Cell inner membrane</location>
        <topology evidence="2 10">Single-pass type II membrane protein</topology>
        <orientation evidence="2 10">Periplasmic side</orientation>
    </subcellularLocation>
</comment>
<name>A0A1L3ZVD1_9SPHN</name>
<dbReference type="FunFam" id="2.60.370.10:FF:000001">
    <property type="entry name" value="COX11 cytochrome c oxidase assembly homolog"/>
    <property type="match status" value="1"/>
</dbReference>
<dbReference type="Proteomes" id="UP000182063">
    <property type="component" value="Chromosome"/>
</dbReference>
<dbReference type="PIRSF" id="PIRSF005413">
    <property type="entry name" value="COX11"/>
    <property type="match status" value="1"/>
</dbReference>
<dbReference type="Pfam" id="PF04442">
    <property type="entry name" value="CtaG_Cox11"/>
    <property type="match status" value="1"/>
</dbReference>
<dbReference type="InterPro" id="IPR007533">
    <property type="entry name" value="Cyt_c_oxidase_assmbl_CtaG"/>
</dbReference>
<evidence type="ECO:0000256" key="8">
    <source>
        <dbReference type="ARBA" id="ARBA00023008"/>
    </source>
</evidence>
<keyword evidence="10" id="KW-0997">Cell inner membrane</keyword>
<evidence type="ECO:0000256" key="7">
    <source>
        <dbReference type="ARBA" id="ARBA00022989"/>
    </source>
</evidence>
<dbReference type="PANTHER" id="PTHR21320">
    <property type="entry name" value="CYTOCHROME C OXIDASE ASSEMBLY PROTEIN COX11-RELATED"/>
    <property type="match status" value="1"/>
</dbReference>
<dbReference type="HAMAP" id="MF_00155">
    <property type="entry name" value="CtaG"/>
    <property type="match status" value="1"/>
</dbReference>
<dbReference type="AlphaFoldDB" id="A0A1L3ZVD1"/>